<keyword evidence="2" id="KW-0472">Membrane</keyword>
<reference evidence="3 4" key="2">
    <citation type="journal article" date="2016" name="Stand. Genomic Sci.">
        <title>Complete genome sequence of 'Halanaeroarchaeum sulfurireducens' M27-SA2, a sulfur-reducing and acetate-oxidizing haloarchaeon from the deep-sea hypersaline anoxic lake Medee.</title>
        <authorList>
            <person name="Messina E."/>
            <person name="Sorokin D.Y."/>
            <person name="Kublanov I.V."/>
            <person name="Toshchakov S."/>
            <person name="Lopatina A."/>
            <person name="Arcadi E."/>
            <person name="Smedile F."/>
            <person name="La Spada G."/>
            <person name="La Cono V."/>
            <person name="Yakimov M.M."/>
        </authorList>
    </citation>
    <scope>NUCLEOTIDE SEQUENCE [LARGE SCALE GENOMIC DNA]</scope>
    <source>
        <strain evidence="3 4">M27-SA2</strain>
    </source>
</reference>
<name>A0A0N9N3B5_9EURY</name>
<proteinExistence type="predicted"/>
<protein>
    <submittedName>
        <fullName evidence="3">Uncharacterized protein</fullName>
    </submittedName>
</protein>
<evidence type="ECO:0000256" key="1">
    <source>
        <dbReference type="SAM" id="Coils"/>
    </source>
</evidence>
<dbReference type="Proteomes" id="UP000060390">
    <property type="component" value="Chromosome"/>
</dbReference>
<dbReference type="KEGG" id="hsf:HLASA_0640"/>
<feature type="transmembrane region" description="Helical" evidence="2">
    <location>
        <begin position="12"/>
        <end position="37"/>
    </location>
</feature>
<accession>A0A0N9N3B5</accession>
<gene>
    <name evidence="3" type="ORF">HLASA_0640</name>
</gene>
<reference evidence="4" key="1">
    <citation type="submission" date="2015-05" db="EMBL/GenBank/DDBJ databases">
        <title>Complete genome sequence of Halanaeroarchaeum sulfurireducens type strain M27-SA2, a sulfate-reducer haloarchaeon from marine anoxic lake Medee.</title>
        <authorList>
            <person name="Messina E."/>
            <person name="Kublanov I.V."/>
            <person name="Toshchakov S."/>
            <person name="Arcadi E."/>
            <person name="La Spada G."/>
            <person name="La Cono V."/>
            <person name="Yakimov M.M."/>
        </authorList>
    </citation>
    <scope>NUCLEOTIDE SEQUENCE [LARGE SCALE GENOMIC DNA]</scope>
    <source>
        <strain evidence="4">M27-SA2</strain>
    </source>
</reference>
<evidence type="ECO:0000256" key="2">
    <source>
        <dbReference type="SAM" id="Phobius"/>
    </source>
</evidence>
<dbReference type="GeneID" id="26010004"/>
<keyword evidence="2" id="KW-0812">Transmembrane</keyword>
<dbReference type="AlphaFoldDB" id="A0A0N9N3B5"/>
<feature type="coiled-coil region" evidence="1">
    <location>
        <begin position="104"/>
        <end position="131"/>
    </location>
</feature>
<organism evidence="3 4">
    <name type="scientific">Halanaeroarchaeum sulfurireducens</name>
    <dbReference type="NCBI Taxonomy" id="1604004"/>
    <lineage>
        <taxon>Archaea</taxon>
        <taxon>Methanobacteriati</taxon>
        <taxon>Methanobacteriota</taxon>
        <taxon>Stenosarchaea group</taxon>
        <taxon>Halobacteria</taxon>
        <taxon>Halobacteriales</taxon>
        <taxon>Halobacteriaceae</taxon>
        <taxon>Halanaeroarchaeum</taxon>
    </lineage>
</organism>
<evidence type="ECO:0000313" key="4">
    <source>
        <dbReference type="Proteomes" id="UP000060390"/>
    </source>
</evidence>
<evidence type="ECO:0000313" key="3">
    <source>
        <dbReference type="EMBL" id="ALG81541.1"/>
    </source>
</evidence>
<keyword evidence="1" id="KW-0175">Coiled coil</keyword>
<dbReference type="STRING" id="1604004.HLASA_0640"/>
<sequence length="139" mass="15274">MESRRALAWSARYFLITAAFALVGVALVGVGLGYGGLQAWELFQQTGDALAAARAVGPYLVLGVLGIFVWRFGKAFALYMKMTGAMDEQLADSFDTEHVKSDIVAILDDRLADMQQDLQSVNRQLRDANSDTEFEFDGE</sequence>
<keyword evidence="2" id="KW-1133">Transmembrane helix</keyword>
<dbReference type="RefSeq" id="WP_054519538.1">
    <property type="nucleotide sequence ID" value="NZ_CP011564.1"/>
</dbReference>
<feature type="transmembrane region" description="Helical" evidence="2">
    <location>
        <begin position="49"/>
        <end position="72"/>
    </location>
</feature>
<dbReference type="EMBL" id="CP011564">
    <property type="protein sequence ID" value="ALG81541.1"/>
    <property type="molecule type" value="Genomic_DNA"/>
</dbReference>